<organism evidence="1 2">
    <name type="scientific">Trichinella pseudospiralis</name>
    <name type="common">Parasitic roundworm</name>
    <dbReference type="NCBI Taxonomy" id="6337"/>
    <lineage>
        <taxon>Eukaryota</taxon>
        <taxon>Metazoa</taxon>
        <taxon>Ecdysozoa</taxon>
        <taxon>Nematoda</taxon>
        <taxon>Enoplea</taxon>
        <taxon>Dorylaimia</taxon>
        <taxon>Trichinellida</taxon>
        <taxon>Trichinellidae</taxon>
        <taxon>Trichinella</taxon>
    </lineage>
</organism>
<gene>
    <name evidence="1" type="ORF">T4D_7382</name>
</gene>
<comment type="caution">
    <text evidence="1">The sequence shown here is derived from an EMBL/GenBank/DDBJ whole genome shotgun (WGS) entry which is preliminary data.</text>
</comment>
<evidence type="ECO:0000313" key="2">
    <source>
        <dbReference type="Proteomes" id="UP000054995"/>
    </source>
</evidence>
<dbReference type="Proteomes" id="UP000054995">
    <property type="component" value="Unassembled WGS sequence"/>
</dbReference>
<dbReference type="EMBL" id="JYDT01000001">
    <property type="protein sequence ID" value="KRY93751.1"/>
    <property type="molecule type" value="Genomic_DNA"/>
</dbReference>
<name>A0A0V1G5Z7_TRIPS</name>
<protein>
    <submittedName>
        <fullName evidence="1">Uncharacterized protein</fullName>
    </submittedName>
</protein>
<dbReference type="AlphaFoldDB" id="A0A0V1G5Z7"/>
<proteinExistence type="predicted"/>
<keyword evidence="2" id="KW-1185">Reference proteome</keyword>
<reference evidence="1 2" key="1">
    <citation type="submission" date="2015-01" db="EMBL/GenBank/DDBJ databases">
        <title>Evolution of Trichinella species and genotypes.</title>
        <authorList>
            <person name="Korhonen P.K."/>
            <person name="Edoardo P."/>
            <person name="Giuseppe L.R."/>
            <person name="Gasser R.B."/>
        </authorList>
    </citation>
    <scope>NUCLEOTIDE SEQUENCE [LARGE SCALE GENOMIC DNA]</scope>
    <source>
        <strain evidence="1">ISS470</strain>
    </source>
</reference>
<sequence>MIANCFNYVIMHGYKQLLKYLTDNVAPQDKSMLKTCFCFLHILRHSSKAYFITFSVHIFACRSWIENVCLLES</sequence>
<accession>A0A0V1G5Z7</accession>
<evidence type="ECO:0000313" key="1">
    <source>
        <dbReference type="EMBL" id="KRY93751.1"/>
    </source>
</evidence>